<sequence length="63" mass="7134">MKGTSVPSFGIVPEVLNFDNYDRWSVFMKNYLMGKGLWDVVISGDDAQHFNNTSDVEKGSYLI</sequence>
<organism evidence="2 3">
    <name type="scientific">Trifolium subterraneum</name>
    <name type="common">Subterranean clover</name>
    <dbReference type="NCBI Taxonomy" id="3900"/>
    <lineage>
        <taxon>Eukaryota</taxon>
        <taxon>Viridiplantae</taxon>
        <taxon>Streptophyta</taxon>
        <taxon>Embryophyta</taxon>
        <taxon>Tracheophyta</taxon>
        <taxon>Spermatophyta</taxon>
        <taxon>Magnoliopsida</taxon>
        <taxon>eudicotyledons</taxon>
        <taxon>Gunneridae</taxon>
        <taxon>Pentapetalae</taxon>
        <taxon>rosids</taxon>
        <taxon>fabids</taxon>
        <taxon>Fabales</taxon>
        <taxon>Fabaceae</taxon>
        <taxon>Papilionoideae</taxon>
        <taxon>50 kb inversion clade</taxon>
        <taxon>NPAAA clade</taxon>
        <taxon>Hologalegina</taxon>
        <taxon>IRL clade</taxon>
        <taxon>Trifolieae</taxon>
        <taxon>Trifolium</taxon>
    </lineage>
</organism>
<proteinExistence type="predicted"/>
<name>A0A2Z6M117_TRISU</name>
<dbReference type="OrthoDB" id="1410943at2759"/>
<reference evidence="3" key="1">
    <citation type="journal article" date="2017" name="Front. Plant Sci.">
        <title>Climate Clever Clovers: New Paradigm to Reduce the Environmental Footprint of Ruminants by Breeding Low Methanogenic Forages Utilizing Haplotype Variation.</title>
        <authorList>
            <person name="Kaur P."/>
            <person name="Appels R."/>
            <person name="Bayer P.E."/>
            <person name="Keeble-Gagnere G."/>
            <person name="Wang J."/>
            <person name="Hirakawa H."/>
            <person name="Shirasawa K."/>
            <person name="Vercoe P."/>
            <person name="Stefanova K."/>
            <person name="Durmic Z."/>
            <person name="Nichols P."/>
            <person name="Revell C."/>
            <person name="Isobe S.N."/>
            <person name="Edwards D."/>
            <person name="Erskine W."/>
        </authorList>
    </citation>
    <scope>NUCLEOTIDE SEQUENCE [LARGE SCALE GENOMIC DNA]</scope>
    <source>
        <strain evidence="3">cv. Daliak</strain>
    </source>
</reference>
<dbReference type="EMBL" id="DF973321">
    <property type="protein sequence ID" value="GAU25801.1"/>
    <property type="molecule type" value="Genomic_DNA"/>
</dbReference>
<evidence type="ECO:0000259" key="1">
    <source>
        <dbReference type="Pfam" id="PF13961"/>
    </source>
</evidence>
<dbReference type="Pfam" id="PF13961">
    <property type="entry name" value="DUF4219"/>
    <property type="match status" value="1"/>
</dbReference>
<evidence type="ECO:0000313" key="3">
    <source>
        <dbReference type="Proteomes" id="UP000242715"/>
    </source>
</evidence>
<gene>
    <name evidence="2" type="ORF">TSUD_222590</name>
</gene>
<keyword evidence="3" id="KW-1185">Reference proteome</keyword>
<evidence type="ECO:0000313" key="2">
    <source>
        <dbReference type="EMBL" id="GAU25801.1"/>
    </source>
</evidence>
<accession>A0A2Z6M117</accession>
<dbReference type="AlphaFoldDB" id="A0A2Z6M117"/>
<dbReference type="Proteomes" id="UP000242715">
    <property type="component" value="Unassembled WGS sequence"/>
</dbReference>
<protein>
    <recommendedName>
        <fullName evidence="1">DUF4219 domain-containing protein</fullName>
    </recommendedName>
</protein>
<feature type="domain" description="DUF4219" evidence="1">
    <location>
        <begin position="16"/>
        <end position="42"/>
    </location>
</feature>
<dbReference type="InterPro" id="IPR025314">
    <property type="entry name" value="DUF4219"/>
</dbReference>